<dbReference type="PANTHER" id="PTHR33988">
    <property type="entry name" value="ENDORIBONUCLEASE MAZF-RELATED"/>
    <property type="match status" value="1"/>
</dbReference>
<dbReference type="AlphaFoldDB" id="A0A5B1L5Y6"/>
<reference evidence="3 4" key="2">
    <citation type="submission" date="2019-09" db="EMBL/GenBank/DDBJ databases">
        <authorList>
            <person name="Jin C."/>
        </authorList>
    </citation>
    <scope>NUCLEOTIDE SEQUENCE [LARGE SCALE GENOMIC DNA]</scope>
    <source>
        <strain evidence="3 4">BN130099</strain>
    </source>
</reference>
<comment type="similarity">
    <text evidence="1">Belongs to the PemK/MazF family.</text>
</comment>
<reference evidence="3 4" key="1">
    <citation type="submission" date="2019-09" db="EMBL/GenBank/DDBJ databases">
        <title>Nocardioides panacisoli sp. nov., isolated from the soil of a ginseng field.</title>
        <authorList>
            <person name="Cho C."/>
        </authorList>
    </citation>
    <scope>NUCLEOTIDE SEQUENCE [LARGE SCALE GENOMIC DNA]</scope>
    <source>
        <strain evidence="3 4">BN130099</strain>
    </source>
</reference>
<dbReference type="GO" id="GO:0016075">
    <property type="term" value="P:rRNA catabolic process"/>
    <property type="evidence" value="ECO:0007669"/>
    <property type="project" value="TreeGrafter"/>
</dbReference>
<dbReference type="GO" id="GO:0006402">
    <property type="term" value="P:mRNA catabolic process"/>
    <property type="evidence" value="ECO:0007669"/>
    <property type="project" value="TreeGrafter"/>
</dbReference>
<dbReference type="Pfam" id="PF02452">
    <property type="entry name" value="PemK_toxin"/>
    <property type="match status" value="1"/>
</dbReference>
<dbReference type="GO" id="GO:0004521">
    <property type="term" value="F:RNA endonuclease activity"/>
    <property type="evidence" value="ECO:0007669"/>
    <property type="project" value="TreeGrafter"/>
</dbReference>
<keyword evidence="4" id="KW-1185">Reference proteome</keyword>
<accession>A0A5B1L5Y6</accession>
<name>A0A5B1L5Y6_9ACTN</name>
<dbReference type="GO" id="GO:0003677">
    <property type="term" value="F:DNA binding"/>
    <property type="evidence" value="ECO:0007669"/>
    <property type="project" value="InterPro"/>
</dbReference>
<dbReference type="Gene3D" id="2.30.30.110">
    <property type="match status" value="1"/>
</dbReference>
<dbReference type="InterPro" id="IPR011067">
    <property type="entry name" value="Plasmid_toxin/cell-grow_inhib"/>
</dbReference>
<dbReference type="RefSeq" id="WP_149730151.1">
    <property type="nucleotide sequence ID" value="NZ_VUJV01000008.1"/>
</dbReference>
<dbReference type="InterPro" id="IPR003477">
    <property type="entry name" value="PemK-like"/>
</dbReference>
<proteinExistence type="inferred from homology"/>
<protein>
    <submittedName>
        <fullName evidence="3">Type II toxin-antitoxin system PemK/MazF family toxin</fullName>
    </submittedName>
</protein>
<evidence type="ECO:0000313" key="4">
    <source>
        <dbReference type="Proteomes" id="UP000325003"/>
    </source>
</evidence>
<keyword evidence="2" id="KW-1277">Toxin-antitoxin system</keyword>
<sequence length="102" mass="10840">MRDIHIAHLDKARPVLVLTREPVRAAMRRVTVAPITSTAKGLSTEVAVGVANGLEQPSVVSCDNIITIDKAALGRHVGFLFEHQEADLAGAIASAFALRVDT</sequence>
<evidence type="ECO:0000256" key="1">
    <source>
        <dbReference type="ARBA" id="ARBA00007521"/>
    </source>
</evidence>
<gene>
    <name evidence="3" type="ORF">F0U44_20035</name>
</gene>
<organism evidence="3 4">
    <name type="scientific">Nocardioides humilatus</name>
    <dbReference type="NCBI Taxonomy" id="2607660"/>
    <lineage>
        <taxon>Bacteria</taxon>
        <taxon>Bacillati</taxon>
        <taxon>Actinomycetota</taxon>
        <taxon>Actinomycetes</taxon>
        <taxon>Propionibacteriales</taxon>
        <taxon>Nocardioidaceae</taxon>
        <taxon>Nocardioides</taxon>
    </lineage>
</organism>
<comment type="caution">
    <text evidence="3">The sequence shown here is derived from an EMBL/GenBank/DDBJ whole genome shotgun (WGS) entry which is preliminary data.</text>
</comment>
<evidence type="ECO:0000256" key="2">
    <source>
        <dbReference type="ARBA" id="ARBA00022649"/>
    </source>
</evidence>
<dbReference type="PANTHER" id="PTHR33988:SF2">
    <property type="entry name" value="ENDORIBONUCLEASE MAZF"/>
    <property type="match status" value="1"/>
</dbReference>
<dbReference type="SUPFAM" id="SSF50118">
    <property type="entry name" value="Cell growth inhibitor/plasmid maintenance toxic component"/>
    <property type="match status" value="1"/>
</dbReference>
<evidence type="ECO:0000313" key="3">
    <source>
        <dbReference type="EMBL" id="KAA1415925.1"/>
    </source>
</evidence>
<dbReference type="EMBL" id="VUJV01000008">
    <property type="protein sequence ID" value="KAA1415925.1"/>
    <property type="molecule type" value="Genomic_DNA"/>
</dbReference>
<dbReference type="Proteomes" id="UP000325003">
    <property type="component" value="Unassembled WGS sequence"/>
</dbReference>